<dbReference type="EC" id="4.2.1.1" evidence="2 8"/>
<evidence type="ECO:0000256" key="2">
    <source>
        <dbReference type="ARBA" id="ARBA00012925"/>
    </source>
</evidence>
<proteinExistence type="inferred from homology"/>
<comment type="function">
    <text evidence="8">Reversible hydration of carbon dioxide.</text>
</comment>
<evidence type="ECO:0000256" key="9">
    <source>
        <dbReference type="SAM" id="MobiDB-lite"/>
    </source>
</evidence>
<keyword evidence="11" id="KW-1185">Reference proteome</keyword>
<dbReference type="Gene3D" id="3.40.1050.10">
    <property type="entry name" value="Carbonic anhydrase"/>
    <property type="match status" value="1"/>
</dbReference>
<sequence length="263" mass="28305">MAPPADKFKYALKSNDAWASYKGHQNESFFPTLAKGQAPEILWLGCSDSRCPETTLLGLQPGDVFTHRNIANILSPTDLNFLSVLEYAVVHIKVKHIVLCGHTSCGGCVGALSDSRIGGVLDAWLTPLKAVRAANQKELSAIQDDGERIKRLAELNVKQGVDVLMANYVVREAIEKRGLDVHGVLFNIGSGKIQDLGLGTDGELTQSKDGKISLTDGTEGQGKRESASAPVPEFEIVRGNHAMLVFNNDDTAVLTIAQRVALS</sequence>
<dbReference type="AlphaFoldDB" id="H0ENQ9"/>
<dbReference type="GO" id="GO:0008270">
    <property type="term" value="F:zinc ion binding"/>
    <property type="evidence" value="ECO:0007669"/>
    <property type="project" value="UniProtKB-UniRule"/>
</dbReference>
<dbReference type="OrthoDB" id="10248475at2759"/>
<comment type="catalytic activity">
    <reaction evidence="6 8">
        <text>hydrogencarbonate + H(+) = CO2 + H2O</text>
        <dbReference type="Rhea" id="RHEA:10748"/>
        <dbReference type="ChEBI" id="CHEBI:15377"/>
        <dbReference type="ChEBI" id="CHEBI:15378"/>
        <dbReference type="ChEBI" id="CHEBI:16526"/>
        <dbReference type="ChEBI" id="CHEBI:17544"/>
        <dbReference type="EC" id="4.2.1.1"/>
    </reaction>
</comment>
<dbReference type="GO" id="GO:0034599">
    <property type="term" value="P:cellular response to oxidative stress"/>
    <property type="evidence" value="ECO:0007669"/>
    <property type="project" value="TreeGrafter"/>
</dbReference>
<gene>
    <name evidence="10" type="ORF">M7I_4272</name>
</gene>
<dbReference type="SUPFAM" id="SSF53056">
    <property type="entry name" value="beta-carbonic anhydrase, cab"/>
    <property type="match status" value="1"/>
</dbReference>
<evidence type="ECO:0000313" key="11">
    <source>
        <dbReference type="Proteomes" id="UP000005446"/>
    </source>
</evidence>
<dbReference type="GO" id="GO:0071244">
    <property type="term" value="P:cellular response to carbon dioxide"/>
    <property type="evidence" value="ECO:0007669"/>
    <property type="project" value="TreeGrafter"/>
</dbReference>
<comment type="similarity">
    <text evidence="1 8">Belongs to the beta-class carbonic anhydrase family.</text>
</comment>
<reference evidence="10 11" key="1">
    <citation type="journal article" date="2012" name="Eukaryot. Cell">
        <title>Genome sequence of the fungus Glarea lozoyensis: the first genome sequence of a species from the Helotiaceae family.</title>
        <authorList>
            <person name="Youssar L."/>
            <person name="Gruening B.A."/>
            <person name="Erxleben A."/>
            <person name="Guenther S."/>
            <person name="Huettel W."/>
        </authorList>
    </citation>
    <scope>NUCLEOTIDE SEQUENCE [LARGE SCALE GENOMIC DNA]</scope>
    <source>
        <strain evidence="11">ATCC 74030 / MF5533</strain>
    </source>
</reference>
<accession>H0ENQ9</accession>
<dbReference type="InterPro" id="IPR015892">
    <property type="entry name" value="Carbonic_anhydrase_CS"/>
</dbReference>
<evidence type="ECO:0000256" key="3">
    <source>
        <dbReference type="ARBA" id="ARBA00022723"/>
    </source>
</evidence>
<feature type="binding site" evidence="7">
    <location>
        <position position="46"/>
    </location>
    <ligand>
        <name>Zn(2+)</name>
        <dbReference type="ChEBI" id="CHEBI:29105"/>
    </ligand>
</feature>
<dbReference type="EMBL" id="AGUE01000106">
    <property type="protein sequence ID" value="EHK99777.1"/>
    <property type="molecule type" value="Genomic_DNA"/>
</dbReference>
<comment type="cofactor">
    <cofactor evidence="7">
        <name>Zn(2+)</name>
        <dbReference type="ChEBI" id="CHEBI:29105"/>
    </cofactor>
    <text evidence="7">Binds 1 zinc ion per subunit.</text>
</comment>
<dbReference type="Pfam" id="PF00484">
    <property type="entry name" value="Pro_CA"/>
    <property type="match status" value="1"/>
</dbReference>
<dbReference type="CDD" id="cd00883">
    <property type="entry name" value="beta_CA_cladeA"/>
    <property type="match status" value="1"/>
</dbReference>
<dbReference type="HOGENOM" id="CLU_053879_3_1_1"/>
<dbReference type="GO" id="GO:0004089">
    <property type="term" value="F:carbonate dehydratase activity"/>
    <property type="evidence" value="ECO:0007669"/>
    <property type="project" value="UniProtKB-UniRule"/>
</dbReference>
<feature type="binding site" evidence="7">
    <location>
        <position position="48"/>
    </location>
    <ligand>
        <name>Zn(2+)</name>
        <dbReference type="ChEBI" id="CHEBI:29105"/>
    </ligand>
</feature>
<protein>
    <recommendedName>
        <fullName evidence="2 8">Carbonic anhydrase</fullName>
        <ecNumber evidence="2 8">4.2.1.1</ecNumber>
    </recommendedName>
    <alternativeName>
        <fullName evidence="8">Carbonate dehydratase</fullName>
    </alternativeName>
</protein>
<dbReference type="PANTHER" id="PTHR11002:SF76">
    <property type="entry name" value="CARBONIC ANHYDRASE"/>
    <property type="match status" value="1"/>
</dbReference>
<name>H0ENQ9_GLAL7</name>
<evidence type="ECO:0000256" key="6">
    <source>
        <dbReference type="ARBA" id="ARBA00048348"/>
    </source>
</evidence>
<feature type="binding site" evidence="7">
    <location>
        <position position="102"/>
    </location>
    <ligand>
        <name>Zn(2+)</name>
        <dbReference type="ChEBI" id="CHEBI:29105"/>
    </ligand>
</feature>
<organism evidence="10 11">
    <name type="scientific">Glarea lozoyensis (strain ATCC 74030 / MF5533)</name>
    <dbReference type="NCBI Taxonomy" id="1104152"/>
    <lineage>
        <taxon>Eukaryota</taxon>
        <taxon>Fungi</taxon>
        <taxon>Dikarya</taxon>
        <taxon>Ascomycota</taxon>
        <taxon>Pezizomycotina</taxon>
        <taxon>Leotiomycetes</taxon>
        <taxon>Helotiales</taxon>
        <taxon>Helotiaceae</taxon>
        <taxon>Glarea</taxon>
    </lineage>
</organism>
<dbReference type="GO" id="GO:0005737">
    <property type="term" value="C:cytoplasm"/>
    <property type="evidence" value="ECO:0007669"/>
    <property type="project" value="TreeGrafter"/>
</dbReference>
<feature type="binding site" evidence="7">
    <location>
        <position position="105"/>
    </location>
    <ligand>
        <name>Zn(2+)</name>
        <dbReference type="ChEBI" id="CHEBI:29105"/>
    </ligand>
</feature>
<dbReference type="FunCoup" id="H0ENQ9">
    <property type="interactions" value="54"/>
</dbReference>
<dbReference type="SMART" id="SM00947">
    <property type="entry name" value="Pro_CA"/>
    <property type="match status" value="1"/>
</dbReference>
<keyword evidence="4 7" id="KW-0862">Zinc</keyword>
<evidence type="ECO:0000313" key="10">
    <source>
        <dbReference type="EMBL" id="EHK99777.1"/>
    </source>
</evidence>
<feature type="region of interest" description="Disordered" evidence="9">
    <location>
        <begin position="207"/>
        <end position="229"/>
    </location>
</feature>
<dbReference type="InParanoid" id="H0ENQ9"/>
<dbReference type="Proteomes" id="UP000005446">
    <property type="component" value="Unassembled WGS sequence"/>
</dbReference>
<keyword evidence="3 7" id="KW-0479">Metal-binding</keyword>
<comment type="caution">
    <text evidence="10">The sequence shown here is derived from an EMBL/GenBank/DDBJ whole genome shotgun (WGS) entry which is preliminary data.</text>
</comment>
<evidence type="ECO:0000256" key="4">
    <source>
        <dbReference type="ARBA" id="ARBA00022833"/>
    </source>
</evidence>
<keyword evidence="5 8" id="KW-0456">Lyase</keyword>
<evidence type="ECO:0000256" key="5">
    <source>
        <dbReference type="ARBA" id="ARBA00023239"/>
    </source>
</evidence>
<dbReference type="GO" id="GO:0015976">
    <property type="term" value="P:carbon utilization"/>
    <property type="evidence" value="ECO:0007669"/>
    <property type="project" value="InterPro"/>
</dbReference>
<dbReference type="InterPro" id="IPR001765">
    <property type="entry name" value="Carbonic_anhydrase"/>
</dbReference>
<evidence type="ECO:0000256" key="8">
    <source>
        <dbReference type="RuleBase" id="RU003956"/>
    </source>
</evidence>
<evidence type="ECO:0000256" key="1">
    <source>
        <dbReference type="ARBA" id="ARBA00006217"/>
    </source>
</evidence>
<evidence type="ECO:0000256" key="7">
    <source>
        <dbReference type="PIRSR" id="PIRSR601765-1"/>
    </source>
</evidence>
<dbReference type="PANTHER" id="PTHR11002">
    <property type="entry name" value="CARBONIC ANHYDRASE"/>
    <property type="match status" value="1"/>
</dbReference>
<dbReference type="InterPro" id="IPR036874">
    <property type="entry name" value="Carbonic_anhydrase_sf"/>
</dbReference>
<dbReference type="PROSITE" id="PS00705">
    <property type="entry name" value="PROK_CO2_ANHYDRASE_2"/>
    <property type="match status" value="1"/>
</dbReference>